<gene>
    <name evidence="2" type="ORF">CQA62_00340</name>
</gene>
<evidence type="ECO:0000256" key="1">
    <source>
        <dbReference type="SAM" id="Phobius"/>
    </source>
</evidence>
<evidence type="ECO:0000313" key="3">
    <source>
        <dbReference type="Proteomes" id="UP000257067"/>
    </source>
</evidence>
<evidence type="ECO:0000313" key="2">
    <source>
        <dbReference type="EMBL" id="RDU69898.1"/>
    </source>
</evidence>
<organism evidence="2 3">
    <name type="scientific">Helicobacter cholecystus</name>
    <dbReference type="NCBI Taxonomy" id="45498"/>
    <lineage>
        <taxon>Bacteria</taxon>
        <taxon>Pseudomonadati</taxon>
        <taxon>Campylobacterota</taxon>
        <taxon>Epsilonproteobacteria</taxon>
        <taxon>Campylobacterales</taxon>
        <taxon>Helicobacteraceae</taxon>
        <taxon>Helicobacter</taxon>
    </lineage>
</organism>
<dbReference type="RefSeq" id="WP_104723574.1">
    <property type="nucleotide sequence ID" value="NZ_FZNE01000002.1"/>
</dbReference>
<dbReference type="OrthoDB" id="5372783at2"/>
<accession>A0A3D8IXB6</accession>
<keyword evidence="1" id="KW-1133">Transmembrane helix</keyword>
<dbReference type="Proteomes" id="UP000257067">
    <property type="component" value="Unassembled WGS sequence"/>
</dbReference>
<dbReference type="EMBL" id="NXLU01000001">
    <property type="protein sequence ID" value="RDU69898.1"/>
    <property type="molecule type" value="Genomic_DNA"/>
</dbReference>
<reference evidence="2 3" key="1">
    <citation type="submission" date="2018-04" db="EMBL/GenBank/DDBJ databases">
        <title>Novel Campyloabacter and Helicobacter Species and Strains.</title>
        <authorList>
            <person name="Mannion A.J."/>
            <person name="Shen Z."/>
            <person name="Fox J.G."/>
        </authorList>
    </citation>
    <scope>NUCLEOTIDE SEQUENCE [LARGE SCALE GENOMIC DNA]</scope>
    <source>
        <strain evidence="2 3">ATCC 700242</strain>
    </source>
</reference>
<proteinExistence type="predicted"/>
<keyword evidence="1" id="KW-0812">Transmembrane</keyword>
<dbReference type="AlphaFoldDB" id="A0A3D8IXB6"/>
<feature type="transmembrane region" description="Helical" evidence="1">
    <location>
        <begin position="20"/>
        <end position="39"/>
    </location>
</feature>
<comment type="caution">
    <text evidence="2">The sequence shown here is derived from an EMBL/GenBank/DDBJ whole genome shotgun (WGS) entry which is preliminary data.</text>
</comment>
<sequence>MTFSFTTPTDKPIFSPITKSWLACFFASFLIVLMVFFILGEQTRSMINQTNSIDAEIDQQGIVKANLQSKIQYLNTQIQQISNIKQENSALLAGLENLFRLIPEQITLDTISLDNDSLTIKGITPSKELYLFLLESPLKAIFNETSVDFFVLPSGWYNFVSINKIIKPQGNNNAQ</sequence>
<protein>
    <submittedName>
        <fullName evidence="2">Uncharacterized protein</fullName>
    </submittedName>
</protein>
<keyword evidence="3" id="KW-1185">Reference proteome</keyword>
<keyword evidence="1" id="KW-0472">Membrane</keyword>
<name>A0A3D8IXB6_9HELI</name>